<evidence type="ECO:0000256" key="1">
    <source>
        <dbReference type="ARBA" id="ARBA00004651"/>
    </source>
</evidence>
<feature type="transmembrane region" description="Helical" evidence="8">
    <location>
        <begin position="69"/>
        <end position="92"/>
    </location>
</feature>
<reference evidence="9 10" key="1">
    <citation type="submission" date="2017-02" db="EMBL/GenBank/DDBJ databases">
        <authorList>
            <person name="Peterson S.W."/>
        </authorList>
    </citation>
    <scope>NUCLEOTIDE SEQUENCE [LARGE SCALE GENOMIC DNA]</scope>
    <source>
        <strain evidence="9 10">DSM 22899</strain>
    </source>
</reference>
<evidence type="ECO:0000313" key="10">
    <source>
        <dbReference type="Proteomes" id="UP000190541"/>
    </source>
</evidence>
<dbReference type="GO" id="GO:0071555">
    <property type="term" value="P:cell wall organization"/>
    <property type="evidence" value="ECO:0007669"/>
    <property type="project" value="TreeGrafter"/>
</dbReference>
<feature type="transmembrane region" description="Helical" evidence="8">
    <location>
        <begin position="206"/>
        <end position="224"/>
    </location>
</feature>
<evidence type="ECO:0000256" key="5">
    <source>
        <dbReference type="ARBA" id="ARBA00022989"/>
    </source>
</evidence>
<feature type="transmembrane region" description="Helical" evidence="8">
    <location>
        <begin position="29"/>
        <end position="48"/>
    </location>
</feature>
<evidence type="ECO:0000256" key="4">
    <source>
        <dbReference type="ARBA" id="ARBA00022692"/>
    </source>
</evidence>
<dbReference type="CDD" id="cd06853">
    <property type="entry name" value="GT_WecA_like"/>
    <property type="match status" value="1"/>
</dbReference>
<feature type="transmembrane region" description="Helical" evidence="8">
    <location>
        <begin position="183"/>
        <end position="200"/>
    </location>
</feature>
<comment type="cofactor">
    <cofactor evidence="7">
        <name>Mg(2+)</name>
        <dbReference type="ChEBI" id="CHEBI:18420"/>
    </cofactor>
</comment>
<dbReference type="GO" id="GO:0044038">
    <property type="term" value="P:cell wall macromolecule biosynthetic process"/>
    <property type="evidence" value="ECO:0007669"/>
    <property type="project" value="TreeGrafter"/>
</dbReference>
<evidence type="ECO:0000256" key="7">
    <source>
        <dbReference type="PIRSR" id="PIRSR600715-1"/>
    </source>
</evidence>
<keyword evidence="4 8" id="KW-0812">Transmembrane</keyword>
<proteinExistence type="predicted"/>
<keyword evidence="3 9" id="KW-0808">Transferase</keyword>
<dbReference type="PANTHER" id="PTHR22926:SF3">
    <property type="entry name" value="UNDECAPRENYL-PHOSPHATE ALPHA-N-ACETYLGLUCOSAMINYL 1-PHOSPHATE TRANSFERASE"/>
    <property type="match status" value="1"/>
</dbReference>
<dbReference type="GO" id="GO:0016780">
    <property type="term" value="F:phosphotransferase activity, for other substituted phosphate groups"/>
    <property type="evidence" value="ECO:0007669"/>
    <property type="project" value="InterPro"/>
</dbReference>
<protein>
    <submittedName>
        <fullName evidence="9">UDP-N-acetylmuramyl pentapeptide phosphotransferase/UDP-N-acetylglucosamine-1-phosphate transferase</fullName>
    </submittedName>
</protein>
<feature type="transmembrane region" description="Helical" evidence="8">
    <location>
        <begin position="346"/>
        <end position="366"/>
    </location>
</feature>
<evidence type="ECO:0000256" key="6">
    <source>
        <dbReference type="ARBA" id="ARBA00023136"/>
    </source>
</evidence>
<feature type="transmembrane region" description="Helical" evidence="8">
    <location>
        <begin position="129"/>
        <end position="152"/>
    </location>
</feature>
<comment type="subcellular location">
    <subcellularLocation>
        <location evidence="1">Cell membrane</location>
        <topology evidence="1">Multi-pass membrane protein</topology>
    </subcellularLocation>
</comment>
<keyword evidence="5 8" id="KW-1133">Transmembrane helix</keyword>
<accession>A0A1T5D2K2</accession>
<dbReference type="GO" id="GO:0005886">
    <property type="term" value="C:plasma membrane"/>
    <property type="evidence" value="ECO:0007669"/>
    <property type="project" value="UniProtKB-SubCell"/>
</dbReference>
<dbReference type="Proteomes" id="UP000190541">
    <property type="component" value="Unassembled WGS sequence"/>
</dbReference>
<keyword evidence="7" id="KW-0479">Metal-binding</keyword>
<dbReference type="STRING" id="623280.SAMN05660226_02567"/>
<dbReference type="AlphaFoldDB" id="A0A1T5D2K2"/>
<keyword evidence="7" id="KW-0460">Magnesium</keyword>
<dbReference type="Pfam" id="PF00953">
    <property type="entry name" value="Glycos_transf_4"/>
    <property type="match status" value="1"/>
</dbReference>
<evidence type="ECO:0000256" key="3">
    <source>
        <dbReference type="ARBA" id="ARBA00022679"/>
    </source>
</evidence>
<name>A0A1T5D2K2_9SPHI</name>
<gene>
    <name evidence="9" type="ORF">SAMN05660226_02567</name>
</gene>
<dbReference type="PANTHER" id="PTHR22926">
    <property type="entry name" value="PHOSPHO-N-ACETYLMURAMOYL-PENTAPEPTIDE-TRANSFERASE"/>
    <property type="match status" value="1"/>
</dbReference>
<keyword evidence="2" id="KW-1003">Cell membrane</keyword>
<feature type="transmembrane region" description="Helical" evidence="8">
    <location>
        <begin position="98"/>
        <end position="117"/>
    </location>
</feature>
<sequence length="412" mass="46135">MFLTYLCCFTLCTITLFYMIDIYLVLFSFLLSCAITLYAVPSLIKLAYQKRLFDDPALEERKIHKYRTPNLGGIAVLTSFAFTACFCISGNILPYANYVFASGLLIFLVGLKDDLAALNPHKKFFAQSITALIVVYFADIRLTSFYGVFGIYEMHPVVSYPFSTLLIVFIINAFNLIDGINGLLSSVSLIVSLTFGYIFFQMQEYGLALLAMSMAGSVLGFLRYNAGKARIFMGDAGAYSIGFIIAVLAIQFIELNKAQDIAVAPPFVDSVPAVAIAILIIPIFDTLRVIVIRLVQGKSPFMADRNHLHHRLLDTGMSHTQATIALSSFNVLMIGTALSFQHIGTIELLILIALIALLMNTMLWLYDVRQVIVRAQPLIVEEDHEKIYQLRDHAREVAEEALQQYEEKQHQN</sequence>
<keyword evidence="6 8" id="KW-0472">Membrane</keyword>
<feature type="binding site" evidence="7">
    <location>
        <position position="235"/>
    </location>
    <ligand>
        <name>Mg(2+)</name>
        <dbReference type="ChEBI" id="CHEBI:18420"/>
    </ligand>
</feature>
<evidence type="ECO:0000256" key="2">
    <source>
        <dbReference type="ARBA" id="ARBA00022475"/>
    </source>
</evidence>
<organism evidence="9 10">
    <name type="scientific">Parapedobacter luteus</name>
    <dbReference type="NCBI Taxonomy" id="623280"/>
    <lineage>
        <taxon>Bacteria</taxon>
        <taxon>Pseudomonadati</taxon>
        <taxon>Bacteroidota</taxon>
        <taxon>Sphingobacteriia</taxon>
        <taxon>Sphingobacteriales</taxon>
        <taxon>Sphingobacteriaceae</taxon>
        <taxon>Parapedobacter</taxon>
    </lineage>
</organism>
<evidence type="ECO:0000313" key="9">
    <source>
        <dbReference type="EMBL" id="SKB65836.1"/>
    </source>
</evidence>
<feature type="transmembrane region" description="Helical" evidence="8">
    <location>
        <begin position="273"/>
        <end position="295"/>
    </location>
</feature>
<dbReference type="GO" id="GO:0009103">
    <property type="term" value="P:lipopolysaccharide biosynthetic process"/>
    <property type="evidence" value="ECO:0007669"/>
    <property type="project" value="TreeGrafter"/>
</dbReference>
<dbReference type="InterPro" id="IPR000715">
    <property type="entry name" value="Glycosyl_transferase_4"/>
</dbReference>
<dbReference type="GO" id="GO:0046872">
    <property type="term" value="F:metal ion binding"/>
    <property type="evidence" value="ECO:0007669"/>
    <property type="project" value="UniProtKB-KW"/>
</dbReference>
<feature type="transmembrane region" description="Helical" evidence="8">
    <location>
        <begin position="158"/>
        <end position="176"/>
    </location>
</feature>
<evidence type="ECO:0000256" key="8">
    <source>
        <dbReference type="SAM" id="Phobius"/>
    </source>
</evidence>
<feature type="binding site" evidence="7">
    <location>
        <position position="175"/>
    </location>
    <ligand>
        <name>Mg(2+)</name>
        <dbReference type="ChEBI" id="CHEBI:18420"/>
    </ligand>
</feature>
<feature type="transmembrane region" description="Helical" evidence="8">
    <location>
        <begin position="316"/>
        <end position="340"/>
    </location>
</feature>
<feature type="transmembrane region" description="Helical" evidence="8">
    <location>
        <begin position="236"/>
        <end position="253"/>
    </location>
</feature>
<keyword evidence="10" id="KW-1185">Reference proteome</keyword>
<dbReference type="EMBL" id="FUYS01000005">
    <property type="protein sequence ID" value="SKB65836.1"/>
    <property type="molecule type" value="Genomic_DNA"/>
</dbReference>